<evidence type="ECO:0000256" key="4">
    <source>
        <dbReference type="ARBA" id="ARBA00022989"/>
    </source>
</evidence>
<proteinExistence type="inferred from homology"/>
<protein>
    <recommendedName>
        <fullName evidence="7">EamA domain-containing protein</fullName>
    </recommendedName>
</protein>
<feature type="transmembrane region" description="Helical" evidence="6">
    <location>
        <begin position="173"/>
        <end position="197"/>
    </location>
</feature>
<dbReference type="InterPro" id="IPR037185">
    <property type="entry name" value="EmrE-like"/>
</dbReference>
<evidence type="ECO:0000256" key="6">
    <source>
        <dbReference type="SAM" id="Phobius"/>
    </source>
</evidence>
<sequence>MKEKLIFSFLVILTTGLMGSSFVVAKIGLIYISPLLLAGIRFTIAGSIMIFFVLLFKRTHPRNRVTWAKVVLIGAIQTAGVMGAIFLSLRTITSGESAILTFMNPLLVVLIGTLALGMRYRVVQWLGVFVGFAGVFVTMGSHLDIQIGTLLGFLSAVFWAVGTLLIKKWGSAIDIWVLTAYQMLFGGLILLIGSVFLEASYLVLNTASISILLWLSIPASIVQFTIWFYLLQKGDSGKVSAFLFLAPFFGIISGWLVLGEEIGLPLLIGGSLIFVGIFLVNWPEERIPANANLYSDLKQ</sequence>
<evidence type="ECO:0000256" key="3">
    <source>
        <dbReference type="ARBA" id="ARBA00022692"/>
    </source>
</evidence>
<dbReference type="Proteomes" id="UP000004725">
    <property type="component" value="Unassembled WGS sequence"/>
</dbReference>
<dbReference type="PANTHER" id="PTHR32322:SF2">
    <property type="entry name" value="EAMA DOMAIN-CONTAINING PROTEIN"/>
    <property type="match status" value="1"/>
</dbReference>
<accession>A0AA87LR71</accession>
<comment type="caution">
    <text evidence="8">The sequence shown here is derived from an EMBL/GenBank/DDBJ whole genome shotgun (WGS) entry which is preliminary data.</text>
</comment>
<comment type="subcellular location">
    <subcellularLocation>
        <location evidence="1">Endomembrane system</location>
        <topology evidence="1">Multi-pass membrane protein</topology>
    </subcellularLocation>
</comment>
<evidence type="ECO:0000313" key="9">
    <source>
        <dbReference type="Proteomes" id="UP000004725"/>
    </source>
</evidence>
<dbReference type="Pfam" id="PF00892">
    <property type="entry name" value="EamA"/>
    <property type="match status" value="2"/>
</dbReference>
<dbReference type="EMBL" id="AJYB01000045">
    <property type="protein sequence ID" value="EIM05936.1"/>
    <property type="molecule type" value="Genomic_DNA"/>
</dbReference>
<keyword evidence="3 6" id="KW-0812">Transmembrane</keyword>
<feature type="transmembrane region" description="Helical" evidence="6">
    <location>
        <begin position="68"/>
        <end position="92"/>
    </location>
</feature>
<evidence type="ECO:0000313" key="8">
    <source>
        <dbReference type="EMBL" id="EIM05936.1"/>
    </source>
</evidence>
<dbReference type="SUPFAM" id="SSF103481">
    <property type="entry name" value="Multidrug resistance efflux transporter EmrE"/>
    <property type="match status" value="2"/>
</dbReference>
<dbReference type="InterPro" id="IPR000620">
    <property type="entry name" value="EamA_dom"/>
</dbReference>
<keyword evidence="4 6" id="KW-1133">Transmembrane helix</keyword>
<dbReference type="GO" id="GO:0016020">
    <property type="term" value="C:membrane"/>
    <property type="evidence" value="ECO:0007669"/>
    <property type="project" value="UniProtKB-SubCell"/>
</dbReference>
<comment type="similarity">
    <text evidence="2">Belongs to the EamA transporter family.</text>
</comment>
<feature type="transmembrane region" description="Helical" evidence="6">
    <location>
        <begin position="147"/>
        <end position="166"/>
    </location>
</feature>
<feature type="transmembrane region" description="Helical" evidence="6">
    <location>
        <begin position="123"/>
        <end position="141"/>
    </location>
</feature>
<feature type="transmembrane region" description="Helical" evidence="6">
    <location>
        <begin position="98"/>
        <end position="116"/>
    </location>
</feature>
<feature type="transmembrane region" description="Helical" evidence="6">
    <location>
        <begin position="35"/>
        <end position="56"/>
    </location>
</feature>
<dbReference type="InterPro" id="IPR050638">
    <property type="entry name" value="AA-Vitamin_Transporters"/>
</dbReference>
<feature type="transmembrane region" description="Helical" evidence="6">
    <location>
        <begin position="239"/>
        <end position="258"/>
    </location>
</feature>
<dbReference type="RefSeq" id="WP_006830703.1">
    <property type="nucleotide sequence ID" value="NZ_AJYB01000045.1"/>
</dbReference>
<feature type="domain" description="EamA" evidence="7">
    <location>
        <begin position="147"/>
        <end position="281"/>
    </location>
</feature>
<evidence type="ECO:0000259" key="7">
    <source>
        <dbReference type="Pfam" id="PF00892"/>
    </source>
</evidence>
<feature type="transmembrane region" description="Helical" evidence="6">
    <location>
        <begin position="209"/>
        <end position="230"/>
    </location>
</feature>
<reference evidence="8 9" key="1">
    <citation type="journal article" date="2012" name="J. Bacteriol.">
        <title>Genome Sequence of the Antarctic Psychrophile Bacterium Planococcus antarcticus DSM 14505.</title>
        <authorList>
            <person name="Margolles A."/>
            <person name="Gueimonde M."/>
            <person name="Sanchez B."/>
        </authorList>
    </citation>
    <scope>NUCLEOTIDE SEQUENCE [LARGE SCALE GENOMIC DNA]</scope>
    <source>
        <strain evidence="8 9">DSM 14505</strain>
    </source>
</reference>
<evidence type="ECO:0000256" key="1">
    <source>
        <dbReference type="ARBA" id="ARBA00004127"/>
    </source>
</evidence>
<organism evidence="8 9">
    <name type="scientific">Planococcus antarcticus DSM 14505</name>
    <dbReference type="NCBI Taxonomy" id="1185653"/>
    <lineage>
        <taxon>Bacteria</taxon>
        <taxon>Bacillati</taxon>
        <taxon>Bacillota</taxon>
        <taxon>Bacilli</taxon>
        <taxon>Bacillales</taxon>
        <taxon>Caryophanaceae</taxon>
        <taxon>Planococcus</taxon>
    </lineage>
</organism>
<dbReference type="AlphaFoldDB" id="A0AA87LR71"/>
<evidence type="ECO:0000256" key="5">
    <source>
        <dbReference type="ARBA" id="ARBA00023136"/>
    </source>
</evidence>
<gene>
    <name evidence="8" type="ORF">A1A1_13707</name>
</gene>
<keyword evidence="5 6" id="KW-0472">Membrane</keyword>
<name>A0AA87LR71_9BACL</name>
<feature type="transmembrane region" description="Helical" evidence="6">
    <location>
        <begin position="264"/>
        <end position="282"/>
    </location>
</feature>
<dbReference type="PANTHER" id="PTHR32322">
    <property type="entry name" value="INNER MEMBRANE TRANSPORTER"/>
    <property type="match status" value="1"/>
</dbReference>
<evidence type="ECO:0000256" key="2">
    <source>
        <dbReference type="ARBA" id="ARBA00007362"/>
    </source>
</evidence>
<feature type="domain" description="EamA" evidence="7">
    <location>
        <begin position="9"/>
        <end position="139"/>
    </location>
</feature>